<keyword evidence="8" id="KW-0460">Magnesium</keyword>
<dbReference type="Gene3D" id="3.30.470.20">
    <property type="entry name" value="ATP-grasp fold, B domain"/>
    <property type="match status" value="1"/>
</dbReference>
<comment type="cofactor">
    <cofactor evidence="1">
        <name>Mn(2+)</name>
        <dbReference type="ChEBI" id="CHEBI:29035"/>
    </cofactor>
</comment>
<evidence type="ECO:0000259" key="16">
    <source>
        <dbReference type="PROSITE" id="PS50975"/>
    </source>
</evidence>
<evidence type="ECO:0000256" key="11">
    <source>
        <dbReference type="ARBA" id="ARBA00023211"/>
    </source>
</evidence>
<dbReference type="PROSITE" id="PS00844">
    <property type="entry name" value="DALA_DALA_LIGASE_2"/>
    <property type="match status" value="1"/>
</dbReference>
<gene>
    <name evidence="13" type="primary">ddl</name>
    <name evidence="17" type="ORF">G9H71_06955</name>
</gene>
<evidence type="ECO:0000256" key="4">
    <source>
        <dbReference type="ARBA" id="ARBA00022598"/>
    </source>
</evidence>
<dbReference type="EC" id="6.3.2.4" evidence="13"/>
<comment type="cofactor">
    <cofactor evidence="2">
        <name>Mg(2+)</name>
        <dbReference type="ChEBI" id="CHEBI:18420"/>
    </cofactor>
</comment>
<evidence type="ECO:0000256" key="13">
    <source>
        <dbReference type="HAMAP-Rule" id="MF_00047"/>
    </source>
</evidence>
<keyword evidence="10 13" id="KW-0573">Peptidoglycan synthesis</keyword>
<evidence type="ECO:0000256" key="10">
    <source>
        <dbReference type="ARBA" id="ARBA00022984"/>
    </source>
</evidence>
<dbReference type="HAMAP" id="MF_00047">
    <property type="entry name" value="Dala_Dala_lig"/>
    <property type="match status" value="1"/>
</dbReference>
<keyword evidence="12 13" id="KW-0961">Cell wall biogenesis/degradation</keyword>
<accession>A0ABX0GRN3</accession>
<keyword evidence="4 13" id="KW-0436">Ligase</keyword>
<dbReference type="PANTHER" id="PTHR23132:SF25">
    <property type="entry name" value="D-ALANINE--D-ALANINE LIGASE A"/>
    <property type="match status" value="1"/>
</dbReference>
<dbReference type="NCBIfam" id="NF002378">
    <property type="entry name" value="PRK01372.1"/>
    <property type="match status" value="1"/>
</dbReference>
<proteinExistence type="inferred from homology"/>
<comment type="pathway">
    <text evidence="13">Cell wall biogenesis; peptidoglycan biosynthesis.</text>
</comment>
<dbReference type="GO" id="GO:0016874">
    <property type="term" value="F:ligase activity"/>
    <property type="evidence" value="ECO:0007669"/>
    <property type="project" value="UniProtKB-KW"/>
</dbReference>
<evidence type="ECO:0000313" key="18">
    <source>
        <dbReference type="Proteomes" id="UP000800981"/>
    </source>
</evidence>
<evidence type="ECO:0000256" key="15">
    <source>
        <dbReference type="SAM" id="MobiDB-lite"/>
    </source>
</evidence>
<dbReference type="InterPro" id="IPR011761">
    <property type="entry name" value="ATP-grasp"/>
</dbReference>
<evidence type="ECO:0000256" key="7">
    <source>
        <dbReference type="ARBA" id="ARBA00022840"/>
    </source>
</evidence>
<feature type="region of interest" description="Disordered" evidence="15">
    <location>
        <begin position="1"/>
        <end position="23"/>
    </location>
</feature>
<comment type="similarity">
    <text evidence="3 13">Belongs to the D-alanine--D-alanine ligase family.</text>
</comment>
<dbReference type="InterPro" id="IPR000291">
    <property type="entry name" value="D-Ala_lig_Van_CS"/>
</dbReference>
<evidence type="ECO:0000256" key="9">
    <source>
        <dbReference type="ARBA" id="ARBA00022960"/>
    </source>
</evidence>
<dbReference type="InterPro" id="IPR005905">
    <property type="entry name" value="D_ala_D_ala"/>
</dbReference>
<keyword evidence="13" id="KW-0963">Cytoplasm</keyword>
<feature type="domain" description="ATP-grasp" evidence="16">
    <location>
        <begin position="167"/>
        <end position="376"/>
    </location>
</feature>
<dbReference type="PANTHER" id="PTHR23132">
    <property type="entry name" value="D-ALANINE--D-ALANINE LIGASE"/>
    <property type="match status" value="1"/>
</dbReference>
<dbReference type="Gene3D" id="3.40.50.20">
    <property type="match status" value="1"/>
</dbReference>
<evidence type="ECO:0000256" key="3">
    <source>
        <dbReference type="ARBA" id="ARBA00010871"/>
    </source>
</evidence>
<dbReference type="PROSITE" id="PS00843">
    <property type="entry name" value="DALA_DALA_LIGASE_1"/>
    <property type="match status" value="1"/>
</dbReference>
<dbReference type="PROSITE" id="PS50975">
    <property type="entry name" value="ATP_GRASP"/>
    <property type="match status" value="1"/>
</dbReference>
<comment type="catalytic activity">
    <reaction evidence="13">
        <text>2 D-alanine + ATP = D-alanyl-D-alanine + ADP + phosphate + H(+)</text>
        <dbReference type="Rhea" id="RHEA:11224"/>
        <dbReference type="ChEBI" id="CHEBI:15378"/>
        <dbReference type="ChEBI" id="CHEBI:30616"/>
        <dbReference type="ChEBI" id="CHEBI:43474"/>
        <dbReference type="ChEBI" id="CHEBI:57416"/>
        <dbReference type="ChEBI" id="CHEBI:57822"/>
        <dbReference type="ChEBI" id="CHEBI:456216"/>
        <dbReference type="EC" id="6.3.2.4"/>
    </reaction>
</comment>
<evidence type="ECO:0000313" key="17">
    <source>
        <dbReference type="EMBL" id="NHC13519.1"/>
    </source>
</evidence>
<sequence length="386" mass="40175">MSKLPVPAAGPGQQPSADGQGRPRVAVVFGGRSSEHAVSCVSAGCVLRAIDRHAWDVVPVGITREGRWALAADDPERLQISGGQLPEVPDTGAAVVLAPDPTSGGLVVQEQGDVPAVLRSVDVVLPLLHGPFGEDGTLQGLLELADVRYVGSGVFASAAAMDKGHMKALLAAAGLATGAYVVISPRAWEHDPAAERAKVRALGLPVFVKPCRAGSSVGITKVTSWDALDAAVEEARRHDPRVIVEAGIVGRELECGVLEGEDGGPAEASVVAEVRVDSEHDFYDFVAKYVDGGATLDVPADLPADVSDEVRRLAVQAFEALGCEGLARVDFFLADDGRVLVNEVNTMPGFTPASAFPQVWAATGLDYPALVARLLRTAAARPVGLR</sequence>
<dbReference type="InterPro" id="IPR016185">
    <property type="entry name" value="PreATP-grasp_dom_sf"/>
</dbReference>
<keyword evidence="18" id="KW-1185">Reference proteome</keyword>
<dbReference type="Pfam" id="PF07478">
    <property type="entry name" value="Dala_Dala_lig_C"/>
    <property type="match status" value="1"/>
</dbReference>
<keyword evidence="7 14" id="KW-0067">ATP-binding</keyword>
<keyword evidence="11" id="KW-0464">Manganese</keyword>
<keyword evidence="6 14" id="KW-0547">Nucleotide-binding</keyword>
<keyword evidence="5" id="KW-0479">Metal-binding</keyword>
<dbReference type="SUPFAM" id="SSF56059">
    <property type="entry name" value="Glutathione synthetase ATP-binding domain-like"/>
    <property type="match status" value="1"/>
</dbReference>
<dbReference type="NCBIfam" id="NF002528">
    <property type="entry name" value="PRK01966.1-4"/>
    <property type="match status" value="1"/>
</dbReference>
<comment type="subcellular location">
    <subcellularLocation>
        <location evidence="13">Cytoplasm</location>
    </subcellularLocation>
</comment>
<dbReference type="RefSeq" id="WP_166280017.1">
    <property type="nucleotide sequence ID" value="NZ_JAANNP010000002.1"/>
</dbReference>
<protein>
    <recommendedName>
        <fullName evidence="13">D-alanine--D-alanine ligase</fullName>
        <ecNumber evidence="13">6.3.2.4</ecNumber>
    </recommendedName>
    <alternativeName>
        <fullName evidence="13">D-Ala-D-Ala ligase</fullName>
    </alternativeName>
    <alternativeName>
        <fullName evidence="13">D-alanylalanine synthetase</fullName>
    </alternativeName>
</protein>
<evidence type="ECO:0000256" key="12">
    <source>
        <dbReference type="ARBA" id="ARBA00023316"/>
    </source>
</evidence>
<reference evidence="17 18" key="1">
    <citation type="submission" date="2020-03" db="EMBL/GenBank/DDBJ databases">
        <title>Two novel Motilibacter sp.</title>
        <authorList>
            <person name="Liu S."/>
        </authorList>
    </citation>
    <scope>NUCLEOTIDE SEQUENCE [LARGE SCALE GENOMIC DNA]</scope>
    <source>
        <strain evidence="17 18">E257</strain>
    </source>
</reference>
<dbReference type="InterPro" id="IPR011127">
    <property type="entry name" value="Dala_Dala_lig_N"/>
</dbReference>
<organism evidence="17 18">
    <name type="scientific">Motilibacter deserti</name>
    <dbReference type="NCBI Taxonomy" id="2714956"/>
    <lineage>
        <taxon>Bacteria</taxon>
        <taxon>Bacillati</taxon>
        <taxon>Actinomycetota</taxon>
        <taxon>Actinomycetes</taxon>
        <taxon>Motilibacterales</taxon>
        <taxon>Motilibacteraceae</taxon>
        <taxon>Motilibacter</taxon>
    </lineage>
</organism>
<comment type="function">
    <text evidence="13">Cell wall formation.</text>
</comment>
<dbReference type="NCBIfam" id="TIGR01205">
    <property type="entry name" value="D_ala_D_alaTIGR"/>
    <property type="match status" value="1"/>
</dbReference>
<dbReference type="InterPro" id="IPR013815">
    <property type="entry name" value="ATP_grasp_subdomain_1"/>
</dbReference>
<dbReference type="InterPro" id="IPR011095">
    <property type="entry name" value="Dala_Dala_lig_C"/>
</dbReference>
<evidence type="ECO:0000256" key="14">
    <source>
        <dbReference type="PROSITE-ProRule" id="PRU00409"/>
    </source>
</evidence>
<dbReference type="Proteomes" id="UP000800981">
    <property type="component" value="Unassembled WGS sequence"/>
</dbReference>
<dbReference type="PIRSF" id="PIRSF039102">
    <property type="entry name" value="Ddl/VanB"/>
    <property type="match status" value="1"/>
</dbReference>
<dbReference type="EMBL" id="JAANNP010000002">
    <property type="protein sequence ID" value="NHC13519.1"/>
    <property type="molecule type" value="Genomic_DNA"/>
</dbReference>
<dbReference type="SUPFAM" id="SSF52440">
    <property type="entry name" value="PreATP-grasp domain"/>
    <property type="match status" value="1"/>
</dbReference>
<evidence type="ECO:0000256" key="6">
    <source>
        <dbReference type="ARBA" id="ARBA00022741"/>
    </source>
</evidence>
<evidence type="ECO:0000256" key="1">
    <source>
        <dbReference type="ARBA" id="ARBA00001936"/>
    </source>
</evidence>
<evidence type="ECO:0000256" key="2">
    <source>
        <dbReference type="ARBA" id="ARBA00001946"/>
    </source>
</evidence>
<dbReference type="Pfam" id="PF01820">
    <property type="entry name" value="Dala_Dala_lig_N"/>
    <property type="match status" value="1"/>
</dbReference>
<keyword evidence="9 13" id="KW-0133">Cell shape</keyword>
<evidence type="ECO:0000256" key="8">
    <source>
        <dbReference type="ARBA" id="ARBA00022842"/>
    </source>
</evidence>
<name>A0ABX0GRN3_9ACTN</name>
<comment type="caution">
    <text evidence="17">The sequence shown here is derived from an EMBL/GenBank/DDBJ whole genome shotgun (WGS) entry which is preliminary data.</text>
</comment>
<dbReference type="Gene3D" id="3.30.1490.20">
    <property type="entry name" value="ATP-grasp fold, A domain"/>
    <property type="match status" value="1"/>
</dbReference>
<evidence type="ECO:0000256" key="5">
    <source>
        <dbReference type="ARBA" id="ARBA00022723"/>
    </source>
</evidence>